<sequence length="84" mass="8847">MDSSNGRILALVVVATIVFAVGRRFQRTMDAWAGWGKAIETAAEAASKIPGAKSAAWKAVRRMIGVALITLIVLAAAASTIRHI</sequence>
<dbReference type="RefSeq" id="WP_343980331.1">
    <property type="nucleotide sequence ID" value="NZ_BAAAGK010000198.1"/>
</dbReference>
<organism evidence="2 3">
    <name type="scientific">Streptosporangium amethystogenes subsp. fukuiense</name>
    <dbReference type="NCBI Taxonomy" id="698418"/>
    <lineage>
        <taxon>Bacteria</taxon>
        <taxon>Bacillati</taxon>
        <taxon>Actinomycetota</taxon>
        <taxon>Actinomycetes</taxon>
        <taxon>Streptosporangiales</taxon>
        <taxon>Streptosporangiaceae</taxon>
        <taxon>Streptosporangium</taxon>
    </lineage>
</organism>
<keyword evidence="3" id="KW-1185">Reference proteome</keyword>
<feature type="transmembrane region" description="Helical" evidence="1">
    <location>
        <begin position="63"/>
        <end position="81"/>
    </location>
</feature>
<keyword evidence="1" id="KW-0812">Transmembrane</keyword>
<gene>
    <name evidence="2" type="ORF">ACFQVD_24005</name>
</gene>
<evidence type="ECO:0000313" key="2">
    <source>
        <dbReference type="EMBL" id="MFC7603176.1"/>
    </source>
</evidence>
<keyword evidence="1" id="KW-1133">Transmembrane helix</keyword>
<proteinExistence type="predicted"/>
<comment type="caution">
    <text evidence="2">The sequence shown here is derived from an EMBL/GenBank/DDBJ whole genome shotgun (WGS) entry which is preliminary data.</text>
</comment>
<reference evidence="3" key="1">
    <citation type="journal article" date="2019" name="Int. J. Syst. Evol. Microbiol.">
        <title>The Global Catalogue of Microorganisms (GCM) 10K type strain sequencing project: providing services to taxonomists for standard genome sequencing and annotation.</title>
        <authorList>
            <consortium name="The Broad Institute Genomics Platform"/>
            <consortium name="The Broad Institute Genome Sequencing Center for Infectious Disease"/>
            <person name="Wu L."/>
            <person name="Ma J."/>
        </authorList>
    </citation>
    <scope>NUCLEOTIDE SEQUENCE [LARGE SCALE GENOMIC DNA]</scope>
    <source>
        <strain evidence="3">JCM 10083</strain>
    </source>
</reference>
<keyword evidence="1" id="KW-0472">Membrane</keyword>
<dbReference type="Proteomes" id="UP001596514">
    <property type="component" value="Unassembled WGS sequence"/>
</dbReference>
<name>A0ABW2T4J4_9ACTN</name>
<feature type="transmembrane region" description="Helical" evidence="1">
    <location>
        <begin position="6"/>
        <end position="22"/>
    </location>
</feature>
<evidence type="ECO:0000256" key="1">
    <source>
        <dbReference type="SAM" id="Phobius"/>
    </source>
</evidence>
<dbReference type="EMBL" id="JBHTEE010000001">
    <property type="protein sequence ID" value="MFC7603176.1"/>
    <property type="molecule type" value="Genomic_DNA"/>
</dbReference>
<accession>A0ABW2T4J4</accession>
<evidence type="ECO:0000313" key="3">
    <source>
        <dbReference type="Proteomes" id="UP001596514"/>
    </source>
</evidence>
<protein>
    <submittedName>
        <fullName evidence="2">Uncharacterized protein</fullName>
    </submittedName>
</protein>